<dbReference type="InterPro" id="IPR028098">
    <property type="entry name" value="Glyco_trans_4-like_N"/>
</dbReference>
<accession>A0A0F9NTR4</accession>
<evidence type="ECO:0000313" key="3">
    <source>
        <dbReference type="EMBL" id="KKM84707.1"/>
    </source>
</evidence>
<proteinExistence type="predicted"/>
<dbReference type="AlphaFoldDB" id="A0A0F9NTR4"/>
<reference evidence="3" key="1">
    <citation type="journal article" date="2015" name="Nature">
        <title>Complex archaea that bridge the gap between prokaryotes and eukaryotes.</title>
        <authorList>
            <person name="Spang A."/>
            <person name="Saw J.H."/>
            <person name="Jorgensen S.L."/>
            <person name="Zaremba-Niedzwiedzka K."/>
            <person name="Martijn J."/>
            <person name="Lind A.E."/>
            <person name="van Eijk R."/>
            <person name="Schleper C."/>
            <person name="Guy L."/>
            <person name="Ettema T.J."/>
        </authorList>
    </citation>
    <scope>NUCLEOTIDE SEQUENCE</scope>
</reference>
<sequence>MLSKSGVLAVGNFDSNTGYAWRLMERLWCELSDFYEHRNYQTYVVFPSVSEIPECLIEHSCIVEQEDFTSRSFRSVMHQASYIRRNSIKAVYLTDQETKSFRFLIYRLCGVREIIVHDHTPGVRTRPGAIKRVLKMMANRLPFFSCTACFAVSPYVKQRLIEVNGVPSSKVYCVTNGIDVSGLKRSAREEGDVVRIVTVARASYYKGIDFALRVIRFLVFERGCRNIRYELFGDGPDLDTFKKLAAELEIEPYVEFCGAVNNVAERLAACDIAFHPSKGEAMSLAILEYMRAGLPVVASNNPSVCSTLKHSHDSFIYQEGDVESAVNALFGLINSSVRRNELGECGQRRVQKEFSTEAMLSQYRHALLDAVG</sequence>
<gene>
    <name evidence="3" type="ORF">LCGC14_1296470</name>
</gene>
<dbReference type="EMBL" id="LAZR01007523">
    <property type="protein sequence ID" value="KKM84707.1"/>
    <property type="molecule type" value="Genomic_DNA"/>
</dbReference>
<evidence type="ECO:0000259" key="2">
    <source>
        <dbReference type="Pfam" id="PF13439"/>
    </source>
</evidence>
<dbReference type="InterPro" id="IPR001296">
    <property type="entry name" value="Glyco_trans_1"/>
</dbReference>
<dbReference type="GO" id="GO:0016757">
    <property type="term" value="F:glycosyltransferase activity"/>
    <property type="evidence" value="ECO:0007669"/>
    <property type="project" value="InterPro"/>
</dbReference>
<name>A0A0F9NTR4_9ZZZZ</name>
<dbReference type="Pfam" id="PF00534">
    <property type="entry name" value="Glycos_transf_1"/>
    <property type="match status" value="1"/>
</dbReference>
<evidence type="ECO:0000259" key="1">
    <source>
        <dbReference type="Pfam" id="PF00534"/>
    </source>
</evidence>
<evidence type="ECO:0008006" key="4">
    <source>
        <dbReference type="Google" id="ProtNLM"/>
    </source>
</evidence>
<dbReference type="Pfam" id="PF13439">
    <property type="entry name" value="Glyco_transf_4"/>
    <property type="match status" value="1"/>
</dbReference>
<protein>
    <recommendedName>
        <fullName evidence="4">Glycosyl transferase family 1 domain-containing protein</fullName>
    </recommendedName>
</protein>
<feature type="domain" description="Glycosyl transferase family 1" evidence="1">
    <location>
        <begin position="189"/>
        <end position="347"/>
    </location>
</feature>
<dbReference type="PANTHER" id="PTHR12526">
    <property type="entry name" value="GLYCOSYLTRANSFERASE"/>
    <property type="match status" value="1"/>
</dbReference>
<comment type="caution">
    <text evidence="3">The sequence shown here is derived from an EMBL/GenBank/DDBJ whole genome shotgun (WGS) entry which is preliminary data.</text>
</comment>
<dbReference type="Gene3D" id="3.40.50.2000">
    <property type="entry name" value="Glycogen Phosphorylase B"/>
    <property type="match status" value="2"/>
</dbReference>
<feature type="domain" description="Glycosyltransferase subfamily 4-like N-terminal" evidence="2">
    <location>
        <begin position="24"/>
        <end position="180"/>
    </location>
</feature>
<dbReference type="SUPFAM" id="SSF53756">
    <property type="entry name" value="UDP-Glycosyltransferase/glycogen phosphorylase"/>
    <property type="match status" value="1"/>
</dbReference>
<organism evidence="3">
    <name type="scientific">marine sediment metagenome</name>
    <dbReference type="NCBI Taxonomy" id="412755"/>
    <lineage>
        <taxon>unclassified sequences</taxon>
        <taxon>metagenomes</taxon>
        <taxon>ecological metagenomes</taxon>
    </lineage>
</organism>